<dbReference type="Proteomes" id="UP000263486">
    <property type="component" value="Unassembled WGS sequence"/>
</dbReference>
<organism evidence="3 4">
    <name type="scientific">Psychrilyobacter piezotolerans</name>
    <dbReference type="NCBI Taxonomy" id="2293438"/>
    <lineage>
        <taxon>Bacteria</taxon>
        <taxon>Fusobacteriati</taxon>
        <taxon>Fusobacteriota</taxon>
        <taxon>Fusobacteriia</taxon>
        <taxon>Fusobacteriales</taxon>
        <taxon>Fusobacteriaceae</taxon>
        <taxon>Psychrilyobacter</taxon>
    </lineage>
</organism>
<evidence type="ECO:0000313" key="3">
    <source>
        <dbReference type="EMBL" id="REI42620.1"/>
    </source>
</evidence>
<dbReference type="Gene3D" id="2.20.200.10">
    <property type="entry name" value="Outer membrane efflux proteins (OEP)"/>
    <property type="match status" value="1"/>
</dbReference>
<dbReference type="InterPro" id="IPR003423">
    <property type="entry name" value="OMP_efflux"/>
</dbReference>
<evidence type="ECO:0000313" key="4">
    <source>
        <dbReference type="Proteomes" id="UP000263486"/>
    </source>
</evidence>
<dbReference type="PANTHER" id="PTHR30203:SF23">
    <property type="entry name" value="OUTER MEMBRANE EFFLUX PROTEIN"/>
    <property type="match status" value="1"/>
</dbReference>
<feature type="signal peptide" evidence="2">
    <location>
        <begin position="1"/>
        <end position="20"/>
    </location>
</feature>
<evidence type="ECO:0000256" key="1">
    <source>
        <dbReference type="ARBA" id="ARBA00007613"/>
    </source>
</evidence>
<dbReference type="InterPro" id="IPR010131">
    <property type="entry name" value="MdtP/NodT-like"/>
</dbReference>
<evidence type="ECO:0000256" key="2">
    <source>
        <dbReference type="SAM" id="SignalP"/>
    </source>
</evidence>
<feature type="chain" id="PRO_5047192448" evidence="2">
    <location>
        <begin position="21"/>
        <end position="500"/>
    </location>
</feature>
<dbReference type="PANTHER" id="PTHR30203">
    <property type="entry name" value="OUTER MEMBRANE CATION EFFLUX PROTEIN"/>
    <property type="match status" value="1"/>
</dbReference>
<comment type="caution">
    <text evidence="3">The sequence shown here is derived from an EMBL/GenBank/DDBJ whole genome shotgun (WGS) entry which is preliminary data.</text>
</comment>
<comment type="similarity">
    <text evidence="1">Belongs to the outer membrane factor (OMF) (TC 1.B.17) family.</text>
</comment>
<gene>
    <name evidence="3" type="ORF">DYH56_02315</name>
</gene>
<dbReference type="Pfam" id="PF02321">
    <property type="entry name" value="OEP"/>
    <property type="match status" value="1"/>
</dbReference>
<keyword evidence="2" id="KW-0732">Signal</keyword>
<reference evidence="3 4" key="1">
    <citation type="submission" date="2018-08" db="EMBL/GenBank/DDBJ databases">
        <title>Draft genome sequence of Psychrilyobacter sp. strain SD5 isolated from Black Sea water.</title>
        <authorList>
            <person name="Yadav S."/>
            <person name="Villanueva L."/>
            <person name="Damste J.S.S."/>
        </authorList>
    </citation>
    <scope>NUCLEOTIDE SEQUENCE [LARGE SCALE GENOMIC DNA]</scope>
    <source>
        <strain evidence="3 4">SD5</strain>
    </source>
</reference>
<protein>
    <submittedName>
        <fullName evidence="3">TolC family protein</fullName>
    </submittedName>
</protein>
<dbReference type="EMBL" id="QUAJ01000003">
    <property type="protein sequence ID" value="REI42620.1"/>
    <property type="molecule type" value="Genomic_DNA"/>
</dbReference>
<keyword evidence="4" id="KW-1185">Reference proteome</keyword>
<dbReference type="RefSeq" id="WP_114641244.1">
    <property type="nucleotide sequence ID" value="NZ_JAACIO010000003.1"/>
</dbReference>
<proteinExistence type="inferred from homology"/>
<name>A0ABX9KJK5_9FUSO</name>
<dbReference type="Gene3D" id="1.20.1600.10">
    <property type="entry name" value="Outer membrane efflux proteins (OEP)"/>
    <property type="match status" value="1"/>
</dbReference>
<sequence length="500" mass="56606">MKAKKIILISWLLLITGCSSYVRETHEDLMQTKNDIQLQGNFTSSEDQNLVFVHEKWWSNYNDPDLNKLMEIALNSNADLKVAEFNIQAASAAIDAAEHSAFQMGLYAGASVHGTSKPYTKSKAVSKSISIPGGPTLTSTLLPEDALAGETAYAAGAGISANYNFDFYDKYENLTKEQRYLAESAKFHSKLVELNITTNIAKLYGYYIYLQGEKINLHKKLAILTSIQDKVRARVEFGGGEEEDLLIIQNKILTLKRYINLNDFQKESTAEIIYSLSSYKNRDRVEKILKNAEVSRLMEQEFIIPNKISSDVIVNRPDVQYYLMMIKSQKAKLKSLKSDFYPQVSIGGDVGYRGVGLDNSFKDFSSLMWSFGPKVYLPVFNLSGIKANYKIAGIQVNVFIADYNKTINNSIQDINTKLSSAKISKINYINLDHIEKNEGKIYKNSNFKFKIGSISEYENLKDHYIYLDSSLYKTQQAYKLYSDQIDLINSLGGVYKSREQ</sequence>
<dbReference type="PROSITE" id="PS51257">
    <property type="entry name" value="PROKAR_LIPOPROTEIN"/>
    <property type="match status" value="1"/>
</dbReference>
<dbReference type="SUPFAM" id="SSF56954">
    <property type="entry name" value="Outer membrane efflux proteins (OEP)"/>
    <property type="match status" value="1"/>
</dbReference>
<accession>A0ABX9KJK5</accession>